<dbReference type="InterPro" id="IPR007527">
    <property type="entry name" value="Znf_SWIM"/>
</dbReference>
<evidence type="ECO:0000313" key="5">
    <source>
        <dbReference type="WBParaSite" id="HCON_00143060-00001"/>
    </source>
</evidence>
<dbReference type="OrthoDB" id="5875677at2759"/>
<feature type="domain" description="SWIM-type" evidence="3">
    <location>
        <begin position="196"/>
        <end position="250"/>
    </location>
</feature>
<evidence type="ECO:0000313" key="4">
    <source>
        <dbReference type="Proteomes" id="UP000025227"/>
    </source>
</evidence>
<feature type="region of interest" description="Disordered" evidence="2">
    <location>
        <begin position="1"/>
        <end position="21"/>
    </location>
</feature>
<dbReference type="AlphaFoldDB" id="A0A7I4YT23"/>
<sequence length="390" mass="44194">MASLKARKDEGNPDDGIRLLELPEEPTGRGFRMIIITPQQVQWLKDFSRRGISIDDTHNATRYDLKLATVMVMNERDAGVPAGRAPTWASFSNKDAVMDTTMISERWHLRLKTEFLHRNANTRADCLVDLLIKAVEEISQSDEIKVRRRLATSSYRKQQTTKCHRRARRQLASFRLMRQMNDNKWEIYKEHSGELYTVEQHKDCECSDSPEENVHCPLCLVCPYAWSCTCTDNRAGISCIHRHAIMLATQRANRRTAESIQEELQEQGDHGEVVLPSSSAEVSGAQERSEQRSQLRSSINMKISVMQANVNALVNTDTEEAMELLTAINELVSEASRIGLTAIKGIAARPELTHVGGKPKLTRVQLYTRHQSRVTRSAQSHGRPDSDSED</sequence>
<feature type="region of interest" description="Disordered" evidence="2">
    <location>
        <begin position="369"/>
        <end position="390"/>
    </location>
</feature>
<dbReference type="OMA" id="YRVTETH"/>
<evidence type="ECO:0000256" key="2">
    <source>
        <dbReference type="SAM" id="MobiDB-lite"/>
    </source>
</evidence>
<evidence type="ECO:0000256" key="1">
    <source>
        <dbReference type="PROSITE-ProRule" id="PRU00325"/>
    </source>
</evidence>
<keyword evidence="1" id="KW-0863">Zinc-finger</keyword>
<proteinExistence type="predicted"/>
<evidence type="ECO:0000259" key="3">
    <source>
        <dbReference type="PROSITE" id="PS50966"/>
    </source>
</evidence>
<dbReference type="GO" id="GO:0008270">
    <property type="term" value="F:zinc ion binding"/>
    <property type="evidence" value="ECO:0007669"/>
    <property type="project" value="UniProtKB-KW"/>
</dbReference>
<name>A0A7I4YT23_HAECO</name>
<keyword evidence="1" id="KW-0479">Metal-binding</keyword>
<dbReference type="WBParaSite" id="HCON_00143060-00001">
    <property type="protein sequence ID" value="HCON_00143060-00001"/>
    <property type="gene ID" value="HCON_00143060"/>
</dbReference>
<keyword evidence="4" id="KW-1185">Reference proteome</keyword>
<dbReference type="PROSITE" id="PS50966">
    <property type="entry name" value="ZF_SWIM"/>
    <property type="match status" value="1"/>
</dbReference>
<reference evidence="5" key="1">
    <citation type="submission" date="2020-12" db="UniProtKB">
        <authorList>
            <consortium name="WormBaseParasite"/>
        </authorList>
    </citation>
    <scope>IDENTIFICATION</scope>
    <source>
        <strain evidence="5">MHco3</strain>
    </source>
</reference>
<feature type="compositionally biased region" description="Basic and acidic residues" evidence="2">
    <location>
        <begin position="1"/>
        <end position="18"/>
    </location>
</feature>
<accession>A0A7I4YT23</accession>
<dbReference type="Proteomes" id="UP000025227">
    <property type="component" value="Unplaced"/>
</dbReference>
<keyword evidence="1" id="KW-0862">Zinc</keyword>
<organism evidence="4 5">
    <name type="scientific">Haemonchus contortus</name>
    <name type="common">Barber pole worm</name>
    <dbReference type="NCBI Taxonomy" id="6289"/>
    <lineage>
        <taxon>Eukaryota</taxon>
        <taxon>Metazoa</taxon>
        <taxon>Ecdysozoa</taxon>
        <taxon>Nematoda</taxon>
        <taxon>Chromadorea</taxon>
        <taxon>Rhabditida</taxon>
        <taxon>Rhabditina</taxon>
        <taxon>Rhabditomorpha</taxon>
        <taxon>Strongyloidea</taxon>
        <taxon>Trichostrongylidae</taxon>
        <taxon>Haemonchus</taxon>
    </lineage>
</organism>
<protein>
    <submittedName>
        <fullName evidence="5">SWIM-type domain-containing protein</fullName>
    </submittedName>
</protein>